<keyword evidence="3 6" id="KW-1133">Transmembrane helix</keyword>
<organism evidence="7 8">
    <name type="scientific">Pelotomaculum thermopropionicum (strain DSM 13744 / JCM 10971 / SI)</name>
    <dbReference type="NCBI Taxonomy" id="370438"/>
    <lineage>
        <taxon>Bacteria</taxon>
        <taxon>Bacillati</taxon>
        <taxon>Bacillota</taxon>
        <taxon>Clostridia</taxon>
        <taxon>Eubacteriales</taxon>
        <taxon>Desulfotomaculaceae</taxon>
        <taxon>Pelotomaculum</taxon>
    </lineage>
</organism>
<evidence type="ECO:0000313" key="8">
    <source>
        <dbReference type="Proteomes" id="UP000006556"/>
    </source>
</evidence>
<evidence type="ECO:0000256" key="4">
    <source>
        <dbReference type="ARBA" id="ARBA00023136"/>
    </source>
</evidence>
<proteinExistence type="predicted"/>
<evidence type="ECO:0000256" key="2">
    <source>
        <dbReference type="ARBA" id="ARBA00022692"/>
    </source>
</evidence>
<dbReference type="HOGENOM" id="CLU_1208180_0_0_9"/>
<comment type="subcellular location">
    <subcellularLocation>
        <location evidence="1">Membrane</location>
        <topology evidence="1">Multi-pass membrane protein</topology>
    </subcellularLocation>
</comment>
<dbReference type="AlphaFoldDB" id="A5CY35"/>
<dbReference type="eggNOG" id="COG1286">
    <property type="taxonomic scope" value="Bacteria"/>
</dbReference>
<keyword evidence="2 6" id="KW-0812">Transmembrane</keyword>
<evidence type="ECO:0000256" key="1">
    <source>
        <dbReference type="ARBA" id="ARBA00004141"/>
    </source>
</evidence>
<name>A5CY35_PELTS</name>
<feature type="transmembrane region" description="Helical" evidence="6">
    <location>
        <begin position="6"/>
        <end position="24"/>
    </location>
</feature>
<evidence type="ECO:0000256" key="6">
    <source>
        <dbReference type="SAM" id="Phobius"/>
    </source>
</evidence>
<feature type="transmembrane region" description="Helical" evidence="6">
    <location>
        <begin position="154"/>
        <end position="175"/>
    </location>
</feature>
<dbReference type="Pfam" id="PF02674">
    <property type="entry name" value="Colicin_V"/>
    <property type="match status" value="2"/>
</dbReference>
<dbReference type="Proteomes" id="UP000006556">
    <property type="component" value="Chromosome"/>
</dbReference>
<keyword evidence="4 6" id="KW-0472">Membrane</keyword>
<dbReference type="GO" id="GO:0009403">
    <property type="term" value="P:toxin biosynthetic process"/>
    <property type="evidence" value="ECO:0007669"/>
    <property type="project" value="InterPro"/>
</dbReference>
<dbReference type="EMBL" id="AP009389">
    <property type="protein sequence ID" value="BAF61087.1"/>
    <property type="molecule type" value="Genomic_DNA"/>
</dbReference>
<evidence type="ECO:0000313" key="7">
    <source>
        <dbReference type="EMBL" id="BAF61087.1"/>
    </source>
</evidence>
<dbReference type="PANTHER" id="PTHR37306">
    <property type="entry name" value="COLICIN V PRODUCTION PROTEIN"/>
    <property type="match status" value="1"/>
</dbReference>
<evidence type="ECO:0000256" key="3">
    <source>
        <dbReference type="ARBA" id="ARBA00022989"/>
    </source>
</evidence>
<dbReference type="PANTHER" id="PTHR37306:SF1">
    <property type="entry name" value="COLICIN V PRODUCTION PROTEIN"/>
    <property type="match status" value="1"/>
</dbReference>
<dbReference type="KEGG" id="pth:PTH_2906"/>
<dbReference type="STRING" id="370438.PTH_2906"/>
<dbReference type="GO" id="GO:0016020">
    <property type="term" value="C:membrane"/>
    <property type="evidence" value="ECO:0007669"/>
    <property type="project" value="UniProtKB-SubCell"/>
</dbReference>
<feature type="transmembrane region" description="Helical" evidence="6">
    <location>
        <begin position="118"/>
        <end position="142"/>
    </location>
</feature>
<sequence length="245" mass="25949">MTWLDWLIVAVIVFSTLQGLRCGLLASITRLAGTLIGLGAAFAYYRPLSDYLSARWNIEEKLLPLASWLLKLFLPYTDLAPPAFPPARLAPAAVSVPGRATAIGEHLSRMFAAAALDVLSFLALLLATAWAAGFAGSLLTRIAGMTMLGPLNRLGGLLFGAVRGLAIVVVFLALLSPFQQTGLFPGGHQTEPGGPGRGSVFQDSKLLPFFEPLLKAIDRQLPGAPPGSVEPAGNFRQGGPPRMTF</sequence>
<evidence type="ECO:0000256" key="5">
    <source>
        <dbReference type="SAM" id="MobiDB-lite"/>
    </source>
</evidence>
<accession>A5CY35</accession>
<reference evidence="8" key="1">
    <citation type="journal article" date="2008" name="Genome Res.">
        <title>The genome of Pelotomaculum thermopropionicum reveals niche-associated evolution in anaerobic microbiota.</title>
        <authorList>
            <person name="Kosaka T."/>
            <person name="Kato S."/>
            <person name="Shimoyama T."/>
            <person name="Ishii S."/>
            <person name="Abe T."/>
            <person name="Watanabe K."/>
        </authorList>
    </citation>
    <scope>NUCLEOTIDE SEQUENCE [LARGE SCALE GENOMIC DNA]</scope>
    <source>
        <strain evidence="8">DSM 13744 / JCM 10971 / SI</strain>
    </source>
</reference>
<keyword evidence="8" id="KW-1185">Reference proteome</keyword>
<feature type="region of interest" description="Disordered" evidence="5">
    <location>
        <begin position="223"/>
        <end position="245"/>
    </location>
</feature>
<protein>
    <submittedName>
        <fullName evidence="7">Uncharacterized membrane protein</fullName>
    </submittedName>
</protein>
<gene>
    <name evidence="7" type="primary">CvpA</name>
    <name evidence="7" type="ordered locus">PTH_2906</name>
</gene>
<dbReference type="InterPro" id="IPR003825">
    <property type="entry name" value="Colicin-V_CvpA"/>
</dbReference>